<evidence type="ECO:0000313" key="3">
    <source>
        <dbReference type="Proteomes" id="UP000298652"/>
    </source>
</evidence>
<evidence type="ECO:0000256" key="1">
    <source>
        <dbReference type="SAM" id="MobiDB-lite"/>
    </source>
</evidence>
<evidence type="ECO:0000313" key="2">
    <source>
        <dbReference type="EMBL" id="TKW08129.1"/>
    </source>
</evidence>
<dbReference type="AlphaFoldDB" id="A0A4U6U463"/>
<feature type="region of interest" description="Disordered" evidence="1">
    <location>
        <begin position="176"/>
        <end position="213"/>
    </location>
</feature>
<gene>
    <name evidence="2" type="ORF">SEVIR_6G008750v2</name>
</gene>
<reference evidence="2" key="1">
    <citation type="submission" date="2019-03" db="EMBL/GenBank/DDBJ databases">
        <title>WGS assembly of Setaria viridis.</title>
        <authorList>
            <person name="Huang P."/>
            <person name="Jenkins J."/>
            <person name="Grimwood J."/>
            <person name="Barry K."/>
            <person name="Healey A."/>
            <person name="Mamidi S."/>
            <person name="Sreedasyam A."/>
            <person name="Shu S."/>
            <person name="Feldman M."/>
            <person name="Wu J."/>
            <person name="Yu Y."/>
            <person name="Chen C."/>
            <person name="Johnson J."/>
            <person name="Rokhsar D."/>
            <person name="Baxter I."/>
            <person name="Schmutz J."/>
            <person name="Brutnell T."/>
            <person name="Kellogg E."/>
        </authorList>
    </citation>
    <scope>NUCLEOTIDE SEQUENCE [LARGE SCALE GENOMIC DNA]</scope>
</reference>
<name>A0A4U6U463_SETVI</name>
<dbReference type="Proteomes" id="UP000298652">
    <property type="component" value="Chromosome 6"/>
</dbReference>
<accession>A0A4U6U463</accession>
<feature type="compositionally biased region" description="Low complexity" evidence="1">
    <location>
        <begin position="176"/>
        <end position="187"/>
    </location>
</feature>
<proteinExistence type="predicted"/>
<dbReference type="Gramene" id="TKW08129">
    <property type="protein sequence ID" value="TKW08129"/>
    <property type="gene ID" value="SEVIR_6G008750v2"/>
</dbReference>
<protein>
    <submittedName>
        <fullName evidence="2">Uncharacterized protein</fullName>
    </submittedName>
</protein>
<keyword evidence="3" id="KW-1185">Reference proteome</keyword>
<organism evidence="2 3">
    <name type="scientific">Setaria viridis</name>
    <name type="common">Green bristlegrass</name>
    <name type="synonym">Setaria italica subsp. viridis</name>
    <dbReference type="NCBI Taxonomy" id="4556"/>
    <lineage>
        <taxon>Eukaryota</taxon>
        <taxon>Viridiplantae</taxon>
        <taxon>Streptophyta</taxon>
        <taxon>Embryophyta</taxon>
        <taxon>Tracheophyta</taxon>
        <taxon>Spermatophyta</taxon>
        <taxon>Magnoliopsida</taxon>
        <taxon>Liliopsida</taxon>
        <taxon>Poales</taxon>
        <taxon>Poaceae</taxon>
        <taxon>PACMAD clade</taxon>
        <taxon>Panicoideae</taxon>
        <taxon>Panicodae</taxon>
        <taxon>Paniceae</taxon>
        <taxon>Cenchrinae</taxon>
        <taxon>Setaria</taxon>
    </lineage>
</organism>
<dbReference type="EMBL" id="CM016557">
    <property type="protein sequence ID" value="TKW08129.1"/>
    <property type="molecule type" value="Genomic_DNA"/>
</dbReference>
<sequence>MAKPLVVHTAIGPPSGLPCLRVFVSFDFVYGSATPSAHQPRRPLLPAPPHRRLERECAAAEDARGDARLPCHWAVGPLHRRSPSPSGHLLEAVVCRGRSCSLCSAGVSMVPVDDGFEFSLDWGWNRRRRERNRAGGGTACLRIGEVGRRGGERIGVLLPLELLCRKGFYVACASPLSSSESPVSRRPMWPNPKKTMRRPTPSHRPYTLRPLRR</sequence>